<accession>A0ABR4EKG9</accession>
<gene>
    <name evidence="1" type="ORF">FJTKL_10273</name>
</gene>
<sequence>MHWFKQILPYLDLFRRPCLVFPTDVYPYSILCFHKWYSTYPPDQNGRNNCHRLMGTNKPQFCSNRRIVSRDAMTILLNPFPGTRTFNVTCNSRPRRRYARPDACATVKTKQNIRTSSPVAVTKLIAVPAPLRVGRRSAAAARTKA</sequence>
<evidence type="ECO:0000313" key="1">
    <source>
        <dbReference type="EMBL" id="KAL2282900.1"/>
    </source>
</evidence>
<reference evidence="1 2" key="1">
    <citation type="submission" date="2024-03" db="EMBL/GenBank/DDBJ databases">
        <title>A high-quality draft genome sequence of Diaporthe vaccinii, a causative agent of upright dieback and viscid rot disease in cranberry plants.</title>
        <authorList>
            <person name="Sarrasin M."/>
            <person name="Lang B.F."/>
            <person name="Burger G."/>
        </authorList>
    </citation>
    <scope>NUCLEOTIDE SEQUENCE [LARGE SCALE GENOMIC DNA]</scope>
    <source>
        <strain evidence="1 2">IS7</strain>
    </source>
</reference>
<dbReference type="EMBL" id="JBAWTH010000046">
    <property type="protein sequence ID" value="KAL2282900.1"/>
    <property type="molecule type" value="Genomic_DNA"/>
</dbReference>
<name>A0ABR4EKG9_9PEZI</name>
<keyword evidence="2" id="KW-1185">Reference proteome</keyword>
<evidence type="ECO:0000313" key="2">
    <source>
        <dbReference type="Proteomes" id="UP001600888"/>
    </source>
</evidence>
<organism evidence="1 2">
    <name type="scientific">Diaporthe vaccinii</name>
    <dbReference type="NCBI Taxonomy" id="105482"/>
    <lineage>
        <taxon>Eukaryota</taxon>
        <taxon>Fungi</taxon>
        <taxon>Dikarya</taxon>
        <taxon>Ascomycota</taxon>
        <taxon>Pezizomycotina</taxon>
        <taxon>Sordariomycetes</taxon>
        <taxon>Sordariomycetidae</taxon>
        <taxon>Diaporthales</taxon>
        <taxon>Diaporthaceae</taxon>
        <taxon>Diaporthe</taxon>
        <taxon>Diaporthe eres species complex</taxon>
    </lineage>
</organism>
<dbReference type="Proteomes" id="UP001600888">
    <property type="component" value="Unassembled WGS sequence"/>
</dbReference>
<comment type="caution">
    <text evidence="1">The sequence shown here is derived from an EMBL/GenBank/DDBJ whole genome shotgun (WGS) entry which is preliminary data.</text>
</comment>
<proteinExistence type="predicted"/>
<protein>
    <submittedName>
        <fullName evidence="1">Uncharacterized protein</fullName>
    </submittedName>
</protein>